<evidence type="ECO:0000256" key="2">
    <source>
        <dbReference type="SAM" id="SignalP"/>
    </source>
</evidence>
<name>A0A0M0JU06_9EUKA</name>
<proteinExistence type="predicted"/>
<organism evidence="3 4">
    <name type="scientific">Chrysochromulina tobinii</name>
    <dbReference type="NCBI Taxonomy" id="1460289"/>
    <lineage>
        <taxon>Eukaryota</taxon>
        <taxon>Haptista</taxon>
        <taxon>Haptophyta</taxon>
        <taxon>Prymnesiophyceae</taxon>
        <taxon>Prymnesiales</taxon>
        <taxon>Chrysochromulinaceae</taxon>
        <taxon>Chrysochromulina</taxon>
    </lineage>
</organism>
<sequence length="1189" mass="121113">MAAHVSLVSLFLVLSAEGVRVGTDSSLLVPSGITSSSGSLSSAAGSLRPDFSHVALTYLGRERVLAFDQWTGEHALWSLERNEVSKCDAFMWPPLSAGRWAALRYHEFVFVGFTQLIALDPSTGKLTLTECDDSAFLPRCHGEALRCSPLFEHTLAPLQPGHAAIHELTYLGRELLLHYDRTSGRYEVLRIRRAAEPSPTGARANGTASAANGGAAVGIQLERLPYTHLMDKTSCLKCSGGGAELRGGAMAALAACGECAVLQASLGQGAILPADALGQDGLLSHLAQFVLQTLRTEACARVLSTGCVLLGGSSAFRLQAATAAPIQPPLVPVASAAQVEKKDALTNGTNGTGSSAANATEAEEEVPPTFAFSLQVRLGSTADLAAAASTAVPYAVLHLVIAAPSAGFDDQTDDEGSGAEVGTLLLTSVALSLAPSNASDVALALPPVEALESPIMAPLQLDARAFLAYATPAFDPTASRRGITPLAGALPAASAALAFGTHELIYLGYDAILDYVPASAAMAVHQLDAGAAAAGGSPVLTPPLATTTWTARYRRFAYLGFDWWLEYDPSDGAYGLHRCGHERWRVGLPPLCSPLCPTALGCGTLSDLSGDVTLLYLGHDALLSVHRLTGAYALLRLERSPARLVAPPAAVATDGSPAADLTMATLSLGSAANAAAPAADLEAAEGAGLRGTLPALAGREIAYLGNELLLALDDDSSSVGGASGGGNALFFLLCRNASEVAARRSPLRAVLAAPPTTSAALVSTFTSGAAAASARSQLPSGRRLIGLGGGRVLRLAPRAASGFAYEMFECAPSPCVADDCLGPAAPTGGEVKCASVGAGEVARAAGSLSDGSAPTAAQRGLTGRLTSLEAKATPPDELNAARRPTVSGAVSGALVADGAGAAPVTALGGSSSNGVPLPLSAVLPPRTHGGGVVGRTQWLRLDGDGSVIGGDALLEYESTTGGVRLRQLTMPSDVPIATLGSAPPPAVPASAGATLASGALGGAAAGTSCDSLPLLPYLTAPWAFPAHRLHSLGRAMVLDVDPLTAIFRVWKCDGALPAAILPTVGDAPITPPITTKARPSVPCVAIDNGVWPPLASHEQAVWLGDALGDAVLLFAPLSGAYEVWPVRQIAARVMPRPGQRALAAGVWAELLGCTLHHAGGSTLVALRPNTGYRYQQCSGRIGNATVVAV</sequence>
<keyword evidence="4" id="KW-1185">Reference proteome</keyword>
<feature type="compositionally biased region" description="Polar residues" evidence="1">
    <location>
        <begin position="346"/>
        <end position="355"/>
    </location>
</feature>
<dbReference type="AlphaFoldDB" id="A0A0M0JU06"/>
<dbReference type="Proteomes" id="UP000037460">
    <property type="component" value="Unassembled WGS sequence"/>
</dbReference>
<protein>
    <submittedName>
        <fullName evidence="3">Uncharacterized protein</fullName>
    </submittedName>
</protein>
<evidence type="ECO:0000313" key="4">
    <source>
        <dbReference type="Proteomes" id="UP000037460"/>
    </source>
</evidence>
<dbReference type="EMBL" id="JWZX01002349">
    <property type="protein sequence ID" value="KOO29832.1"/>
    <property type="molecule type" value="Genomic_DNA"/>
</dbReference>
<feature type="region of interest" description="Disordered" evidence="1">
    <location>
        <begin position="344"/>
        <end position="363"/>
    </location>
</feature>
<comment type="caution">
    <text evidence="3">The sequence shown here is derived from an EMBL/GenBank/DDBJ whole genome shotgun (WGS) entry which is preliminary data.</text>
</comment>
<feature type="chain" id="PRO_5005602089" evidence="2">
    <location>
        <begin position="19"/>
        <end position="1189"/>
    </location>
</feature>
<feature type="signal peptide" evidence="2">
    <location>
        <begin position="1"/>
        <end position="18"/>
    </location>
</feature>
<evidence type="ECO:0000256" key="1">
    <source>
        <dbReference type="SAM" id="MobiDB-lite"/>
    </source>
</evidence>
<reference evidence="4" key="1">
    <citation type="journal article" date="2015" name="PLoS Genet.">
        <title>Genome Sequence and Transcriptome Analyses of Chrysochromulina tobin: Metabolic Tools for Enhanced Algal Fitness in the Prominent Order Prymnesiales (Haptophyceae).</title>
        <authorList>
            <person name="Hovde B.T."/>
            <person name="Deodato C.R."/>
            <person name="Hunsperger H.M."/>
            <person name="Ryken S.A."/>
            <person name="Yost W."/>
            <person name="Jha R.K."/>
            <person name="Patterson J."/>
            <person name="Monnat R.J. Jr."/>
            <person name="Barlow S.B."/>
            <person name="Starkenburg S.R."/>
            <person name="Cattolico R.A."/>
        </authorList>
    </citation>
    <scope>NUCLEOTIDE SEQUENCE</scope>
    <source>
        <strain evidence="4">CCMP291</strain>
    </source>
</reference>
<gene>
    <name evidence="3" type="ORF">Ctob_011283</name>
</gene>
<accession>A0A0M0JU06</accession>
<evidence type="ECO:0000313" key="3">
    <source>
        <dbReference type="EMBL" id="KOO29832.1"/>
    </source>
</evidence>
<keyword evidence="2" id="KW-0732">Signal</keyword>